<evidence type="ECO:0000313" key="8">
    <source>
        <dbReference type="EMBL" id="HAV91660.1"/>
    </source>
</evidence>
<accession>A0A350H7Z4</accession>
<dbReference type="InterPro" id="IPR005920">
    <property type="entry name" value="HutI"/>
</dbReference>
<dbReference type="GO" id="GO:0019556">
    <property type="term" value="P:L-histidine catabolic process to glutamate and formamide"/>
    <property type="evidence" value="ECO:0007669"/>
    <property type="project" value="InterPro"/>
</dbReference>
<evidence type="ECO:0000256" key="1">
    <source>
        <dbReference type="ARBA" id="ARBA00005023"/>
    </source>
</evidence>
<evidence type="ECO:0000256" key="4">
    <source>
        <dbReference type="ARBA" id="ARBA00022801"/>
    </source>
</evidence>
<dbReference type="EMBL" id="DMZY01000018">
    <property type="protein sequence ID" value="HAV91660.1"/>
    <property type="molecule type" value="Genomic_DNA"/>
</dbReference>
<protein>
    <recommendedName>
        <fullName evidence="2">imidazolonepropionase</fullName>
        <ecNumber evidence="2">3.5.2.7</ecNumber>
    </recommendedName>
</protein>
<keyword evidence="5" id="KW-0369">Histidine metabolism</keyword>
<gene>
    <name evidence="8" type="ORF">DCW38_00520</name>
</gene>
<keyword evidence="3" id="KW-0479">Metal-binding</keyword>
<feature type="non-terminal residue" evidence="8">
    <location>
        <position position="220"/>
    </location>
</feature>
<evidence type="ECO:0000256" key="2">
    <source>
        <dbReference type="ARBA" id="ARBA00012864"/>
    </source>
</evidence>
<comment type="pathway">
    <text evidence="1">Amino-acid degradation.</text>
</comment>
<keyword evidence="4" id="KW-0378">Hydrolase</keyword>
<evidence type="ECO:0000256" key="5">
    <source>
        <dbReference type="ARBA" id="ARBA00022808"/>
    </source>
</evidence>
<evidence type="ECO:0000256" key="3">
    <source>
        <dbReference type="ARBA" id="ARBA00022723"/>
    </source>
</evidence>
<dbReference type="InterPro" id="IPR011059">
    <property type="entry name" value="Metal-dep_hydrolase_composite"/>
</dbReference>
<evidence type="ECO:0000256" key="7">
    <source>
        <dbReference type="ARBA" id="ARBA00023004"/>
    </source>
</evidence>
<dbReference type="EC" id="3.5.2.7" evidence="2"/>
<evidence type="ECO:0000313" key="9">
    <source>
        <dbReference type="Proteomes" id="UP000264062"/>
    </source>
</evidence>
<comment type="caution">
    <text evidence="8">The sequence shown here is derived from an EMBL/GenBank/DDBJ whole genome shotgun (WGS) entry which is preliminary data.</text>
</comment>
<dbReference type="SUPFAM" id="SSF51556">
    <property type="entry name" value="Metallo-dependent hydrolases"/>
    <property type="match status" value="1"/>
</dbReference>
<dbReference type="PANTHER" id="PTHR42752:SF1">
    <property type="entry name" value="IMIDAZOLONEPROPIONASE-RELATED"/>
    <property type="match status" value="1"/>
</dbReference>
<proteinExistence type="predicted"/>
<evidence type="ECO:0000256" key="6">
    <source>
        <dbReference type="ARBA" id="ARBA00022833"/>
    </source>
</evidence>
<name>A0A350H7Z4_UNCW3</name>
<dbReference type="Gene3D" id="3.20.20.140">
    <property type="entry name" value="Metal-dependent hydrolases"/>
    <property type="match status" value="1"/>
</dbReference>
<dbReference type="GO" id="GO:0050480">
    <property type="term" value="F:imidazolonepropionase activity"/>
    <property type="evidence" value="ECO:0007669"/>
    <property type="project" value="UniProtKB-EC"/>
</dbReference>
<dbReference type="GO" id="GO:0005737">
    <property type="term" value="C:cytoplasm"/>
    <property type="evidence" value="ECO:0007669"/>
    <property type="project" value="InterPro"/>
</dbReference>
<sequence length="220" mass="25066">MKILLKNLSEVVQCHSEEGFIPLGSDLDIVSKSNAIAIEDGKIISLLSNPSETGYDRVYDCKGGIALPGFIDSHTHLVFHKTREDEFEMRAKGSTYKEIAEAGGGIKKSVKMTREADEKTLFNESRKNLEKFIEKGITSIEIKSGYGLDRETELKQLRVIRRLKEEFKINIRSTYLGAHEIPIEYKDDRDGYIKFMTDEMIPFIAKERLADYVDVFCEKG</sequence>
<dbReference type="GO" id="GO:0046872">
    <property type="term" value="F:metal ion binding"/>
    <property type="evidence" value="ECO:0007669"/>
    <property type="project" value="UniProtKB-KW"/>
</dbReference>
<keyword evidence="7" id="KW-0408">Iron</keyword>
<dbReference type="InterPro" id="IPR032466">
    <property type="entry name" value="Metal_Hydrolase"/>
</dbReference>
<reference evidence="8 9" key="1">
    <citation type="journal article" date="2018" name="Nat. Biotechnol.">
        <title>A standardized bacterial taxonomy based on genome phylogeny substantially revises the tree of life.</title>
        <authorList>
            <person name="Parks D.H."/>
            <person name="Chuvochina M."/>
            <person name="Waite D.W."/>
            <person name="Rinke C."/>
            <person name="Skarshewski A."/>
            <person name="Chaumeil P.A."/>
            <person name="Hugenholtz P."/>
        </authorList>
    </citation>
    <scope>NUCLEOTIDE SEQUENCE [LARGE SCALE GENOMIC DNA]</scope>
    <source>
        <strain evidence="8">UBA9956</strain>
    </source>
</reference>
<organism evidence="8 9">
    <name type="scientific">candidate division WOR-3 bacterium</name>
    <dbReference type="NCBI Taxonomy" id="2052148"/>
    <lineage>
        <taxon>Bacteria</taxon>
        <taxon>Bacteria division WOR-3</taxon>
    </lineage>
</organism>
<dbReference type="AlphaFoldDB" id="A0A350H7Z4"/>
<keyword evidence="6" id="KW-0862">Zinc</keyword>
<dbReference type="Proteomes" id="UP000264062">
    <property type="component" value="Unassembled WGS sequence"/>
</dbReference>
<dbReference type="PANTHER" id="PTHR42752">
    <property type="entry name" value="IMIDAZOLONEPROPIONASE"/>
    <property type="match status" value="1"/>
</dbReference>
<dbReference type="SUPFAM" id="SSF51338">
    <property type="entry name" value="Composite domain of metallo-dependent hydrolases"/>
    <property type="match status" value="1"/>
</dbReference>